<dbReference type="RefSeq" id="WP_085543919.1">
    <property type="nucleotide sequence ID" value="NZ_FXBB01000005.1"/>
</dbReference>
<dbReference type="Proteomes" id="UP000193355">
    <property type="component" value="Unassembled WGS sequence"/>
</dbReference>
<reference evidence="3" key="1">
    <citation type="submission" date="2017-04" db="EMBL/GenBank/DDBJ databases">
        <authorList>
            <person name="Varghese N."/>
            <person name="Submissions S."/>
        </authorList>
    </citation>
    <scope>NUCLEOTIDE SEQUENCE [LARGE SCALE GENOMIC DNA]</scope>
    <source>
        <strain evidence="3">USBA 82</strain>
    </source>
</reference>
<keyword evidence="2" id="KW-0808">Transferase</keyword>
<evidence type="ECO:0000313" key="3">
    <source>
        <dbReference type="Proteomes" id="UP000193355"/>
    </source>
</evidence>
<dbReference type="PANTHER" id="PTHR11476:SF7">
    <property type="entry name" value="HISTIDINE--TRNA LIGASE"/>
    <property type="match status" value="1"/>
</dbReference>
<dbReference type="AlphaFoldDB" id="A0A1X7IUB6"/>
<accession>A0A1X7IUB6</accession>
<dbReference type="Gene3D" id="3.30.930.10">
    <property type="entry name" value="Bira Bifunctional Protein, Domain 2"/>
    <property type="match status" value="1"/>
</dbReference>
<dbReference type="GO" id="GO:0016757">
    <property type="term" value="F:glycosyltransferase activity"/>
    <property type="evidence" value="ECO:0007669"/>
    <property type="project" value="UniProtKB-KW"/>
</dbReference>
<organism evidence="2 3">
    <name type="scientific">Dethiosulfovibrio salsuginis</name>
    <dbReference type="NCBI Taxonomy" id="561720"/>
    <lineage>
        <taxon>Bacteria</taxon>
        <taxon>Thermotogati</taxon>
        <taxon>Synergistota</taxon>
        <taxon>Synergistia</taxon>
        <taxon>Synergistales</taxon>
        <taxon>Dethiosulfovibrionaceae</taxon>
        <taxon>Dethiosulfovibrio</taxon>
    </lineage>
</organism>
<dbReference type="EMBL" id="FXBB01000005">
    <property type="protein sequence ID" value="SMG18369.1"/>
    <property type="molecule type" value="Genomic_DNA"/>
</dbReference>
<dbReference type="STRING" id="561720.SAMN06275492_10518"/>
<gene>
    <name evidence="2" type="ORF">SAMN06275492_10518</name>
</gene>
<dbReference type="InterPro" id="IPR041715">
    <property type="entry name" value="HisRS-like_core"/>
</dbReference>
<dbReference type="SUPFAM" id="SSF55681">
    <property type="entry name" value="Class II aaRS and biotin synthetases"/>
    <property type="match status" value="1"/>
</dbReference>
<evidence type="ECO:0000313" key="2">
    <source>
        <dbReference type="EMBL" id="SMG18369.1"/>
    </source>
</evidence>
<dbReference type="OrthoDB" id="9801867at2"/>
<keyword evidence="2" id="KW-0328">Glycosyltransferase</keyword>
<keyword evidence="3" id="KW-1185">Reference proteome</keyword>
<feature type="domain" description="Class II Histidinyl-tRNA synthetase (HisRS)-like catalytic core" evidence="1">
    <location>
        <begin position="20"/>
        <end position="309"/>
    </location>
</feature>
<proteinExistence type="predicted"/>
<dbReference type="Pfam" id="PF13393">
    <property type="entry name" value="tRNA-synt_His"/>
    <property type="match status" value="1"/>
</dbReference>
<evidence type="ECO:0000259" key="1">
    <source>
        <dbReference type="Pfam" id="PF13393"/>
    </source>
</evidence>
<dbReference type="InterPro" id="IPR045864">
    <property type="entry name" value="aa-tRNA-synth_II/BPL/LPL"/>
</dbReference>
<protein>
    <submittedName>
        <fullName evidence="2">ATP phosphoribosyltransferase regulatory subunit</fullName>
    </submittedName>
</protein>
<dbReference type="PANTHER" id="PTHR11476">
    <property type="entry name" value="HISTIDYL-TRNA SYNTHETASE"/>
    <property type="match status" value="1"/>
</dbReference>
<sequence>MTCTMIRVAEGSSNAGGKMAIAIERCRHLMVDRFNRHGYRLFWPSGLQLLETCWLLPPSIRRQLIVLNSPAGEPCCLRPDITLAAVSYMASNYPLDQWPLRICYSDRVYRKAPKGSAIETFQIGAELLGWEGEGADLEMLHLLVKSLDDLGLTDTVLVLSDPSLVSRAMEGIDLDMRGKMIRSLQDRSYRSYMDLAKNAPGSHRKFLQALPELKGKGEALEEIKKLTGKGETEALERIHRSISSVMSKDRVFFDLASVRELDYYSGPIFDVYSSGSGTSLGGGGRYDGLLSRYGLSGQAVGFGLDLEELAKQSSYRNPEPIVAVWGGGTSVEKALNSCSLLHDLGLTTEILWSSEKSQSQERTRAKGYRWWFDPENRLIIDVEKGLEMALDRWIEERNELP</sequence>
<name>A0A1X7IUB6_9BACT</name>